<comment type="function">
    <text evidence="6">Forms chloride channels.</text>
</comment>
<evidence type="ECO:0000256" key="2">
    <source>
        <dbReference type="ARBA" id="ARBA00022692"/>
    </source>
</evidence>
<evidence type="ECO:0000256" key="6">
    <source>
        <dbReference type="RuleBase" id="RU363126"/>
    </source>
</evidence>
<dbReference type="PANTHER" id="PTHR10736:SF58">
    <property type="entry name" value="BESTROPHIN HOMOLOG-RELATED"/>
    <property type="match status" value="1"/>
</dbReference>
<keyword evidence="6" id="KW-1003">Cell membrane</keyword>
<keyword evidence="8" id="KW-1185">Reference proteome</keyword>
<keyword evidence="3 6" id="KW-1133">Transmembrane helix</keyword>
<proteinExistence type="inferred from homology"/>
<sequence length="430" mass="50354">MTVSYNLTVSTSRWWTWSKVMLRWRGSMWKSVLTELSIWTFTYYMVFVTYIFLPKPLQHTFVFIANHIEKTMTEYIHTPLRLMLAFFVAFVVDRWKKIFHNMGFVDGAAFYIATYVRGDDKETKVARRNLIRYMVLTQILVLRDICQSVRDRFPTLDSIVIAGFLQPHELEMLENNQDQVARCWMPVSWSYSLTYRLWGQKKIQTDRFCHMVLGSIEGFCENLHNLRNYDWVPVPLAYPQVVYLCVHTYFILCLITRQFTHLETHTSQGIASADEPETSEPYDAKDLYVTHYYVPFMTMLQYIFYVGWLKVGEALLNPLGNDDDDFECNSVINENLSLGLTVVDDSYDVIPDQKPDTFDRTNIRRSIVQREGGRWSKMLIGSAAKADKVTDVRNRKCSRISEILPEIPENYEVSPRRCRSERANGSQPAV</sequence>
<name>A0AAD4R1C2_9BILA</name>
<organism evidence="7 8">
    <name type="scientific">Ditylenchus destructor</name>
    <dbReference type="NCBI Taxonomy" id="166010"/>
    <lineage>
        <taxon>Eukaryota</taxon>
        <taxon>Metazoa</taxon>
        <taxon>Ecdysozoa</taxon>
        <taxon>Nematoda</taxon>
        <taxon>Chromadorea</taxon>
        <taxon>Rhabditida</taxon>
        <taxon>Tylenchina</taxon>
        <taxon>Tylenchomorpha</taxon>
        <taxon>Sphaerularioidea</taxon>
        <taxon>Anguinidae</taxon>
        <taxon>Anguininae</taxon>
        <taxon>Ditylenchus</taxon>
    </lineage>
</organism>
<comment type="caution">
    <text evidence="7">The sequence shown here is derived from an EMBL/GenBank/DDBJ whole genome shotgun (WGS) entry which is preliminary data.</text>
</comment>
<dbReference type="Pfam" id="PF01062">
    <property type="entry name" value="Bestrophin"/>
    <property type="match status" value="1"/>
</dbReference>
<dbReference type="AlphaFoldDB" id="A0AAD4R1C2"/>
<keyword evidence="6" id="KW-0813">Transport</keyword>
<evidence type="ECO:0000313" key="8">
    <source>
        <dbReference type="Proteomes" id="UP001201812"/>
    </source>
</evidence>
<evidence type="ECO:0000256" key="4">
    <source>
        <dbReference type="ARBA" id="ARBA00023136"/>
    </source>
</evidence>
<dbReference type="InterPro" id="IPR000615">
    <property type="entry name" value="Bestrophin"/>
</dbReference>
<dbReference type="GO" id="GO:0034707">
    <property type="term" value="C:chloride channel complex"/>
    <property type="evidence" value="ECO:0007669"/>
    <property type="project" value="UniProtKB-KW"/>
</dbReference>
<keyword evidence="2 6" id="KW-0812">Transmembrane</keyword>
<feature type="transmembrane region" description="Helical" evidence="6">
    <location>
        <begin position="32"/>
        <end position="53"/>
    </location>
</feature>
<protein>
    <recommendedName>
        <fullName evidence="6">Bestrophin homolog</fullName>
    </recommendedName>
</protein>
<keyword evidence="6" id="KW-0407">Ion channel</keyword>
<comment type="similarity">
    <text evidence="5 6">Belongs to the anion channel-forming bestrophin (TC 1.A.46) family. Calcium-sensitive chloride channel subfamily.</text>
</comment>
<reference evidence="7" key="1">
    <citation type="submission" date="2022-01" db="EMBL/GenBank/DDBJ databases">
        <title>Genome Sequence Resource for Two Populations of Ditylenchus destructor, the Migratory Endoparasitic Phytonematode.</title>
        <authorList>
            <person name="Zhang H."/>
            <person name="Lin R."/>
            <person name="Xie B."/>
        </authorList>
    </citation>
    <scope>NUCLEOTIDE SEQUENCE</scope>
    <source>
        <strain evidence="7">BazhouSP</strain>
    </source>
</reference>
<keyword evidence="6" id="KW-0406">Ion transport</keyword>
<keyword evidence="6" id="KW-0868">Chloride</keyword>
<keyword evidence="4 6" id="KW-0472">Membrane</keyword>
<evidence type="ECO:0000256" key="3">
    <source>
        <dbReference type="ARBA" id="ARBA00022989"/>
    </source>
</evidence>
<dbReference type="GO" id="GO:0005254">
    <property type="term" value="F:chloride channel activity"/>
    <property type="evidence" value="ECO:0007669"/>
    <property type="project" value="UniProtKB-KW"/>
</dbReference>
<evidence type="ECO:0000256" key="5">
    <source>
        <dbReference type="ARBA" id="ARBA00034769"/>
    </source>
</evidence>
<keyword evidence="6" id="KW-0869">Chloride channel</keyword>
<evidence type="ECO:0000313" key="7">
    <source>
        <dbReference type="EMBL" id="KAI1703221.1"/>
    </source>
</evidence>
<gene>
    <name evidence="7" type="ORF">DdX_15054</name>
</gene>
<feature type="transmembrane region" description="Helical" evidence="6">
    <location>
        <begin position="75"/>
        <end position="92"/>
    </location>
</feature>
<dbReference type="InterPro" id="IPR021134">
    <property type="entry name" value="Bestrophin-like"/>
</dbReference>
<dbReference type="PANTHER" id="PTHR10736">
    <property type="entry name" value="BESTROPHIN"/>
    <property type="match status" value="1"/>
</dbReference>
<evidence type="ECO:0000256" key="1">
    <source>
        <dbReference type="ARBA" id="ARBA00004370"/>
    </source>
</evidence>
<comment type="subcellular location">
    <subcellularLocation>
        <location evidence="6">Cell membrane</location>
        <topology evidence="6">Multi-pass membrane protein</topology>
    </subcellularLocation>
    <subcellularLocation>
        <location evidence="1">Membrane</location>
    </subcellularLocation>
</comment>
<dbReference type="Proteomes" id="UP001201812">
    <property type="component" value="Unassembled WGS sequence"/>
</dbReference>
<dbReference type="EMBL" id="JAKKPZ010000086">
    <property type="protein sequence ID" value="KAI1703221.1"/>
    <property type="molecule type" value="Genomic_DNA"/>
</dbReference>
<dbReference type="GO" id="GO:0005886">
    <property type="term" value="C:plasma membrane"/>
    <property type="evidence" value="ECO:0007669"/>
    <property type="project" value="UniProtKB-SubCell"/>
</dbReference>
<accession>A0AAD4R1C2</accession>